<keyword evidence="3" id="KW-1185">Reference proteome</keyword>
<feature type="transmembrane region" description="Helical" evidence="1">
    <location>
        <begin position="7"/>
        <end position="28"/>
    </location>
</feature>
<sequence length="51" mass="5721">MLRLRDWLLFPCYTLWVGGVLLLPFGALPQCRDVPKVRGCGPVPEVREGVP</sequence>
<proteinExistence type="predicted"/>
<evidence type="ECO:0000313" key="2">
    <source>
        <dbReference type="EMBL" id="GHI81974.1"/>
    </source>
</evidence>
<keyword evidence="1" id="KW-0812">Transmembrane</keyword>
<reference evidence="3" key="1">
    <citation type="submission" date="2023-07" db="EMBL/GenBank/DDBJ databases">
        <title>Whole genome shotgun sequence of Streptomyces spororaveus NBRC 15456.</title>
        <authorList>
            <person name="Komaki H."/>
            <person name="Tamura T."/>
        </authorList>
    </citation>
    <scope>NUCLEOTIDE SEQUENCE [LARGE SCALE GENOMIC DNA]</scope>
    <source>
        <strain evidence="3">NBRC 15456</strain>
    </source>
</reference>
<organism evidence="2 3">
    <name type="scientific">Streptomyces spororaveus</name>
    <dbReference type="NCBI Taxonomy" id="284039"/>
    <lineage>
        <taxon>Bacteria</taxon>
        <taxon>Bacillati</taxon>
        <taxon>Actinomycetota</taxon>
        <taxon>Actinomycetes</taxon>
        <taxon>Kitasatosporales</taxon>
        <taxon>Streptomycetaceae</taxon>
        <taxon>Streptomyces</taxon>
    </lineage>
</organism>
<evidence type="ECO:0000313" key="3">
    <source>
        <dbReference type="Proteomes" id="UP000608522"/>
    </source>
</evidence>
<dbReference type="EMBL" id="BNED01000005">
    <property type="protein sequence ID" value="GHI81974.1"/>
    <property type="molecule type" value="Genomic_DNA"/>
</dbReference>
<comment type="caution">
    <text evidence="2">The sequence shown here is derived from an EMBL/GenBank/DDBJ whole genome shotgun (WGS) entry which is preliminary data.</text>
</comment>
<name>A0ABQ3TNI5_9ACTN</name>
<keyword evidence="1" id="KW-0472">Membrane</keyword>
<keyword evidence="1" id="KW-1133">Transmembrane helix</keyword>
<evidence type="ECO:0000256" key="1">
    <source>
        <dbReference type="SAM" id="Phobius"/>
    </source>
</evidence>
<protein>
    <submittedName>
        <fullName evidence="2">Uncharacterized protein</fullName>
    </submittedName>
</protein>
<accession>A0ABQ3TNI5</accession>
<dbReference type="Proteomes" id="UP000608522">
    <property type="component" value="Unassembled WGS sequence"/>
</dbReference>
<gene>
    <name evidence="2" type="ORF">Sspor_75350</name>
</gene>